<proteinExistence type="predicted"/>
<evidence type="ECO:0000313" key="2">
    <source>
        <dbReference type="Proteomes" id="UP000198990"/>
    </source>
</evidence>
<dbReference type="PROSITE" id="PS51257">
    <property type="entry name" value="PROKAR_LIPOPROTEIN"/>
    <property type="match status" value="1"/>
</dbReference>
<gene>
    <name evidence="1" type="ORF">SAMN04488008_1212</name>
</gene>
<reference evidence="2" key="1">
    <citation type="submission" date="2016-10" db="EMBL/GenBank/DDBJ databases">
        <authorList>
            <person name="Varghese N."/>
            <person name="Submissions S."/>
        </authorList>
    </citation>
    <scope>NUCLEOTIDE SEQUENCE [LARGE SCALE GENOMIC DNA]</scope>
    <source>
        <strain evidence="2">DSM 16471</strain>
    </source>
</reference>
<name>A0A1H7XHJ3_9FLAO</name>
<dbReference type="Proteomes" id="UP000198990">
    <property type="component" value="Unassembled WGS sequence"/>
</dbReference>
<dbReference type="EMBL" id="FNZN01000021">
    <property type="protein sequence ID" value="SEM33266.1"/>
    <property type="molecule type" value="Genomic_DNA"/>
</dbReference>
<evidence type="ECO:0000313" key="1">
    <source>
        <dbReference type="EMBL" id="SEM33266.1"/>
    </source>
</evidence>
<accession>A0A1H7XHJ3</accession>
<protein>
    <recommendedName>
        <fullName evidence="3">Lipoprotein</fullName>
    </recommendedName>
</protein>
<sequence length="205" mass="24251">MKLLKYFTLVLLILSCKNEEAQIMQHGYFNSSTREFNSTRINWRIIVPEKWQITTIDTIKSQLERGLDKIELKKSDDHLKHNINISYLIAFNKNNRNSFTAFLDEAQYEKANFEKVTRNSKNVLLEQLEKQGIKADTTWSKKRISDIDFDVFDLLIDIPNTENDFHQQYYNTFIDDKYLTILIGYDNSEDKTELLKTLNTSSFIK</sequence>
<organism evidence="1 2">
    <name type="scientific">Maribacter orientalis</name>
    <dbReference type="NCBI Taxonomy" id="228957"/>
    <lineage>
        <taxon>Bacteria</taxon>
        <taxon>Pseudomonadati</taxon>
        <taxon>Bacteroidota</taxon>
        <taxon>Flavobacteriia</taxon>
        <taxon>Flavobacteriales</taxon>
        <taxon>Flavobacteriaceae</taxon>
        <taxon>Maribacter</taxon>
    </lineage>
</organism>
<dbReference type="STRING" id="228957.SAMN04488008_1212"/>
<dbReference type="OrthoDB" id="760490at2"/>
<dbReference type="AlphaFoldDB" id="A0A1H7XHJ3"/>
<dbReference type="RefSeq" id="WP_091627722.1">
    <property type="nucleotide sequence ID" value="NZ_FNZN01000021.1"/>
</dbReference>
<keyword evidence="2" id="KW-1185">Reference proteome</keyword>
<evidence type="ECO:0008006" key="3">
    <source>
        <dbReference type="Google" id="ProtNLM"/>
    </source>
</evidence>